<evidence type="ECO:0000313" key="9">
    <source>
        <dbReference type="Proteomes" id="UP000030012"/>
    </source>
</evidence>
<keyword evidence="2 5" id="KW-0694">RNA-binding</keyword>
<evidence type="ECO:0000259" key="6">
    <source>
        <dbReference type="Pfam" id="PF01386"/>
    </source>
</evidence>
<reference evidence="8 9" key="1">
    <citation type="submission" date="2014-01" db="EMBL/GenBank/DDBJ databases">
        <title>Plasmidome dynamics in the species complex Clostridium novyi sensu lato converts strains of independent lineages into distinctly different pathogens.</title>
        <authorList>
            <person name="Skarin H."/>
            <person name="Segerman B."/>
        </authorList>
    </citation>
    <scope>NUCLEOTIDE SEQUENCE [LARGE SCALE GENOMIC DNA]</scope>
    <source>
        <strain evidence="8 9">4552</strain>
    </source>
</reference>
<organism evidence="8 9">
    <name type="scientific">Clostridium novyi A str. 4552</name>
    <dbReference type="NCBI Taxonomy" id="1444289"/>
    <lineage>
        <taxon>Bacteria</taxon>
        <taxon>Bacillati</taxon>
        <taxon>Bacillota</taxon>
        <taxon>Clostridia</taxon>
        <taxon>Eubacteriales</taxon>
        <taxon>Clostridiaceae</taxon>
        <taxon>Clostridium</taxon>
    </lineage>
</organism>
<dbReference type="EMBL" id="JENJ01000020">
    <property type="protein sequence ID" value="KGM96593.1"/>
    <property type="molecule type" value="Genomic_DNA"/>
</dbReference>
<sequence>MSQAAIVINEREKTDTTNKIRRNGQVPCIMYGEHLEKAIPIKVDYNELMKLLRENSKGSILKLGLNNEIRNCVIKEIQKDTVSGKVIHVDFQNVNKNEVIKMTIPIDFTGINNLQLRKLILETFITEIEMQGKVEEIPENIVIDASTMNCDDKIFVRDIKLPEGIRLLSEPDALVAVVNSTEATSEPTDEDTEE</sequence>
<dbReference type="Gene3D" id="2.170.120.20">
    <property type="entry name" value="Ribosomal protein L25, beta domain"/>
    <property type="match status" value="1"/>
</dbReference>
<comment type="subunit">
    <text evidence="5">Part of the 50S ribosomal subunit; part of the 5S rRNA/L5/L18/L25 subcomplex. Contacts the 5S rRNA. Binds to the 5S rRNA independently of L5 and L18.</text>
</comment>
<dbReference type="InterPro" id="IPR011035">
    <property type="entry name" value="Ribosomal_bL25/Gln-tRNA_synth"/>
</dbReference>
<proteinExistence type="inferred from homology"/>
<accession>A0A0A0I7P0</accession>
<comment type="function">
    <text evidence="5">This is one of the proteins that binds to the 5S RNA in the ribosome where it forms part of the central protuberance.</text>
</comment>
<dbReference type="GO" id="GO:0006412">
    <property type="term" value="P:translation"/>
    <property type="evidence" value="ECO:0007669"/>
    <property type="project" value="UniProtKB-UniRule"/>
</dbReference>
<evidence type="ECO:0000256" key="3">
    <source>
        <dbReference type="ARBA" id="ARBA00022980"/>
    </source>
</evidence>
<dbReference type="Pfam" id="PF14693">
    <property type="entry name" value="Ribosomal_TL5_C"/>
    <property type="match status" value="1"/>
</dbReference>
<evidence type="ECO:0000313" key="8">
    <source>
        <dbReference type="EMBL" id="KGM96593.1"/>
    </source>
</evidence>
<dbReference type="InterPro" id="IPR029751">
    <property type="entry name" value="Ribosomal_L25_dom"/>
</dbReference>
<evidence type="ECO:0000259" key="7">
    <source>
        <dbReference type="Pfam" id="PF14693"/>
    </source>
</evidence>
<protein>
    <recommendedName>
        <fullName evidence="5">Large ribosomal subunit protein bL25</fullName>
    </recommendedName>
    <alternativeName>
        <fullName evidence="5">General stress protein CTC</fullName>
    </alternativeName>
</protein>
<dbReference type="InterPro" id="IPR020056">
    <property type="entry name" value="Rbsml_bL25/Gln-tRNA_synth_N"/>
</dbReference>
<dbReference type="InterPro" id="IPR037121">
    <property type="entry name" value="Ribosomal_bL25_C"/>
</dbReference>
<keyword evidence="1 5" id="KW-0699">rRNA-binding</keyword>
<dbReference type="NCBIfam" id="TIGR00731">
    <property type="entry name" value="bL25_bact_ctc"/>
    <property type="match status" value="1"/>
</dbReference>
<dbReference type="Gene3D" id="2.40.240.10">
    <property type="entry name" value="Ribosomal Protein L25, Chain P"/>
    <property type="match status" value="1"/>
</dbReference>
<dbReference type="OrthoDB" id="9790002at2"/>
<dbReference type="SUPFAM" id="SSF50715">
    <property type="entry name" value="Ribosomal protein L25-like"/>
    <property type="match status" value="1"/>
</dbReference>
<feature type="domain" description="Large ribosomal subunit protein bL25 L25" evidence="6">
    <location>
        <begin position="8"/>
        <end position="91"/>
    </location>
</feature>
<dbReference type="RefSeq" id="WP_039254625.1">
    <property type="nucleotide sequence ID" value="NZ_JENJ01000020.1"/>
</dbReference>
<keyword evidence="3 5" id="KW-0689">Ribosomal protein</keyword>
<dbReference type="CDD" id="cd00495">
    <property type="entry name" value="Ribosomal_L25_TL5_CTC"/>
    <property type="match status" value="1"/>
</dbReference>
<dbReference type="Proteomes" id="UP000030012">
    <property type="component" value="Unassembled WGS sequence"/>
</dbReference>
<gene>
    <name evidence="5" type="primary">rplY</name>
    <name evidence="5" type="synonym">ctc</name>
    <name evidence="8" type="ORF">Z968_06030</name>
</gene>
<evidence type="ECO:0000256" key="4">
    <source>
        <dbReference type="ARBA" id="ARBA00023274"/>
    </source>
</evidence>
<name>A0A0A0I7P0_CLONO</name>
<dbReference type="PANTHER" id="PTHR33284">
    <property type="entry name" value="RIBOSOMAL PROTEIN L25/GLN-TRNA SYNTHETASE, ANTI-CODON-BINDING DOMAIN-CONTAINING PROTEIN"/>
    <property type="match status" value="1"/>
</dbReference>
<dbReference type="GO" id="GO:0008097">
    <property type="term" value="F:5S rRNA binding"/>
    <property type="evidence" value="ECO:0007669"/>
    <property type="project" value="InterPro"/>
</dbReference>
<dbReference type="InterPro" id="IPR001021">
    <property type="entry name" value="Ribosomal_bL25_long"/>
</dbReference>
<dbReference type="Pfam" id="PF01386">
    <property type="entry name" value="Ribosomal_L25p"/>
    <property type="match status" value="1"/>
</dbReference>
<feature type="domain" description="Large ribosomal subunit protein bL25 beta" evidence="7">
    <location>
        <begin position="100"/>
        <end position="180"/>
    </location>
</feature>
<dbReference type="GO" id="GO:0022625">
    <property type="term" value="C:cytosolic large ribosomal subunit"/>
    <property type="evidence" value="ECO:0007669"/>
    <property type="project" value="TreeGrafter"/>
</dbReference>
<dbReference type="InterPro" id="IPR020057">
    <property type="entry name" value="Ribosomal_bL25_b-dom"/>
</dbReference>
<evidence type="ECO:0000256" key="2">
    <source>
        <dbReference type="ARBA" id="ARBA00022884"/>
    </source>
</evidence>
<keyword evidence="4 5" id="KW-0687">Ribonucleoprotein</keyword>
<dbReference type="HAMAP" id="MF_01334">
    <property type="entry name" value="Ribosomal_bL25_CTC"/>
    <property type="match status" value="1"/>
</dbReference>
<comment type="similarity">
    <text evidence="5">Belongs to the bacterial ribosomal protein bL25 family. CTC subfamily.</text>
</comment>
<dbReference type="InterPro" id="IPR020930">
    <property type="entry name" value="Ribosomal_uL5_bac-type"/>
</dbReference>
<evidence type="ECO:0000256" key="1">
    <source>
        <dbReference type="ARBA" id="ARBA00022730"/>
    </source>
</evidence>
<dbReference type="AlphaFoldDB" id="A0A0A0I7P0"/>
<dbReference type="GO" id="GO:0003735">
    <property type="term" value="F:structural constituent of ribosome"/>
    <property type="evidence" value="ECO:0007669"/>
    <property type="project" value="InterPro"/>
</dbReference>
<dbReference type="PANTHER" id="PTHR33284:SF1">
    <property type="entry name" value="RIBOSOMAL PROTEIN L25_GLN-TRNA SYNTHETASE, ANTI-CODON-BINDING DOMAIN-CONTAINING PROTEIN"/>
    <property type="match status" value="1"/>
</dbReference>
<evidence type="ECO:0000256" key="5">
    <source>
        <dbReference type="HAMAP-Rule" id="MF_01334"/>
    </source>
</evidence>
<comment type="caution">
    <text evidence="8">The sequence shown here is derived from an EMBL/GenBank/DDBJ whole genome shotgun (WGS) entry which is preliminary data.</text>
</comment>